<feature type="region of interest" description="Disordered" evidence="1">
    <location>
        <begin position="51"/>
        <end position="107"/>
    </location>
</feature>
<evidence type="ECO:0000313" key="2">
    <source>
        <dbReference type="EMBL" id="KAJ2860991.1"/>
    </source>
</evidence>
<evidence type="ECO:0000313" key="3">
    <source>
        <dbReference type="Proteomes" id="UP001140074"/>
    </source>
</evidence>
<dbReference type="Proteomes" id="UP001140074">
    <property type="component" value="Unassembled WGS sequence"/>
</dbReference>
<organism evidence="2 3">
    <name type="scientific">Coemansia aciculifera</name>
    <dbReference type="NCBI Taxonomy" id="417176"/>
    <lineage>
        <taxon>Eukaryota</taxon>
        <taxon>Fungi</taxon>
        <taxon>Fungi incertae sedis</taxon>
        <taxon>Zoopagomycota</taxon>
        <taxon>Kickxellomycotina</taxon>
        <taxon>Kickxellomycetes</taxon>
        <taxon>Kickxellales</taxon>
        <taxon>Kickxellaceae</taxon>
        <taxon>Coemansia</taxon>
    </lineage>
</organism>
<keyword evidence="3" id="KW-1185">Reference proteome</keyword>
<dbReference type="EMBL" id="JANBUY010000254">
    <property type="protein sequence ID" value="KAJ2860991.1"/>
    <property type="molecule type" value="Genomic_DNA"/>
</dbReference>
<feature type="compositionally biased region" description="Polar residues" evidence="1">
    <location>
        <begin position="156"/>
        <end position="165"/>
    </location>
</feature>
<reference evidence="2" key="1">
    <citation type="submission" date="2022-07" db="EMBL/GenBank/DDBJ databases">
        <title>Phylogenomic reconstructions and comparative analyses of Kickxellomycotina fungi.</title>
        <authorList>
            <person name="Reynolds N.K."/>
            <person name="Stajich J.E."/>
            <person name="Barry K."/>
            <person name="Grigoriev I.V."/>
            <person name="Crous P."/>
            <person name="Smith M.E."/>
        </authorList>
    </citation>
    <scope>NUCLEOTIDE SEQUENCE</scope>
    <source>
        <strain evidence="2">RSA 476</strain>
    </source>
</reference>
<protein>
    <submittedName>
        <fullName evidence="2">Uncharacterized protein</fullName>
    </submittedName>
</protein>
<proteinExistence type="predicted"/>
<accession>A0A9W8M2W5</accession>
<name>A0A9W8M2W5_9FUNG</name>
<evidence type="ECO:0000256" key="1">
    <source>
        <dbReference type="SAM" id="MobiDB-lite"/>
    </source>
</evidence>
<feature type="compositionally biased region" description="Basic and acidic residues" evidence="1">
    <location>
        <begin position="59"/>
        <end position="70"/>
    </location>
</feature>
<sequence length="225" mass="23379">MKQLLIIVLLAVVGFGLPGVLDIGKLFSGVGLLDGVEKLLTNNDASTRVTASAGLSHSSEADTIRDKGESESQFVPLTVHSSTVADVSADMSNSQRSTGNSDTLGQKSLPEAATKQLTVQDTLTQKGASELHATSGAVDTLEDMDEDTNKAEADESPTTSSSAQEGSAPKTVVHTQFVVVAPGERSTLVIAEPESFSALDNSAYEAALPLSPICMVLLSIVVIFC</sequence>
<feature type="region of interest" description="Disordered" evidence="1">
    <location>
        <begin position="124"/>
        <end position="170"/>
    </location>
</feature>
<dbReference type="AlphaFoldDB" id="A0A9W8M2W5"/>
<gene>
    <name evidence="2" type="ORF">GGH94_005179</name>
</gene>
<feature type="compositionally biased region" description="Polar residues" evidence="1">
    <location>
        <begin position="71"/>
        <end position="106"/>
    </location>
</feature>
<comment type="caution">
    <text evidence="2">The sequence shown here is derived from an EMBL/GenBank/DDBJ whole genome shotgun (WGS) entry which is preliminary data.</text>
</comment>